<sequence length="80" mass="8259">MVPSVARLTTGSSCTSIGATVAATNPVTSADLAETWETSAEDACIIDFVSALAVVSLTVNAAPERSVSEPDNKDEFPWVS</sequence>
<organism evidence="1">
    <name type="scientific">bioreactor metagenome</name>
    <dbReference type="NCBI Taxonomy" id="1076179"/>
    <lineage>
        <taxon>unclassified sequences</taxon>
        <taxon>metagenomes</taxon>
        <taxon>ecological metagenomes</taxon>
    </lineage>
</organism>
<protein>
    <submittedName>
        <fullName evidence="1">Uncharacterized protein</fullName>
    </submittedName>
</protein>
<dbReference type="EMBL" id="VSSQ01029362">
    <property type="protein sequence ID" value="MPM79466.1"/>
    <property type="molecule type" value="Genomic_DNA"/>
</dbReference>
<dbReference type="AlphaFoldDB" id="A0A645CQV9"/>
<comment type="caution">
    <text evidence="1">The sequence shown here is derived from an EMBL/GenBank/DDBJ whole genome shotgun (WGS) entry which is preliminary data.</text>
</comment>
<gene>
    <name evidence="1" type="ORF">SDC9_126500</name>
</gene>
<reference evidence="1" key="1">
    <citation type="submission" date="2019-08" db="EMBL/GenBank/DDBJ databases">
        <authorList>
            <person name="Kucharzyk K."/>
            <person name="Murdoch R.W."/>
            <person name="Higgins S."/>
            <person name="Loffler F."/>
        </authorList>
    </citation>
    <scope>NUCLEOTIDE SEQUENCE</scope>
</reference>
<proteinExistence type="predicted"/>
<evidence type="ECO:0000313" key="1">
    <source>
        <dbReference type="EMBL" id="MPM79466.1"/>
    </source>
</evidence>
<name>A0A645CQV9_9ZZZZ</name>
<accession>A0A645CQV9</accession>